<sequence length="674" mass="75345">MEASPLTQQTRPEIFQPKIVQLYEALFKATEDAEHSEGFWREFFLLPPDGRQLHALLDKLSPDETLGLQTQTQHLFARAIREAAAGVAPTDSYALDTLATFLTSILSKKYTNPSSDVINVLAGLDEVDRVISEFVSVLDRIIRNGSSLELRRRAIRVAIAMTSGAYKTSIVSYFTHRDLFPSLMKYVHDSDTPMQVFDPFLLLGLLANYNKFEFQNLYQLRLDDFVNESSIQQIVKGVGLACGGLRNGYIAVQDDIPEGWSLTNTLIFFGLRALAPGARDKANPPSAEEAKAMFAALPAQEAAILMATYDFANSNKLFGYHMVHHIPEKNEESPFSSLLSLSSYLLQHAYRSPRVAHYAELSMFTLRILVEDPTLCKHICSEDGKRKVRICRQKQPYLPVVGGDRVLATVIFDVMIDTITHNLRRRLDVNIYSHTIAITLRLLTYLSMNKIRLNYHWSELWRTLLSLMRFLTTYASDLNTNPKIHTLTSSLVDLLAFCVSGGDTFLPDPASYDDLFYKLVETGPVISKFKNVYALTRSSTTGTPGSSSATPLPDAATLQKNDLHAAAMDTLLSVSTHFYTLLFQSDGSDPTTPSVTAASPNPEGEPTPVTLPSIKKKNLSPREVHRIIKQGYETLSIQPPEGLSAWSRWRETDWKTELKKAARVAVDDARQLVA</sequence>
<feature type="region of interest" description="Disordered" evidence="5">
    <location>
        <begin position="588"/>
        <end position="613"/>
    </location>
</feature>
<comment type="subcellular location">
    <subcellularLocation>
        <location evidence="1">Membrane</location>
    </subcellularLocation>
</comment>
<feature type="domain" description="Armadillo-like helical" evidence="6">
    <location>
        <begin position="399"/>
        <end position="673"/>
    </location>
</feature>
<evidence type="ECO:0000259" key="6">
    <source>
        <dbReference type="SMART" id="SM01158"/>
    </source>
</evidence>
<dbReference type="EMBL" id="JAQIZZ010000007">
    <property type="protein sequence ID" value="KAJ5533089.1"/>
    <property type="molecule type" value="Genomic_DNA"/>
</dbReference>
<gene>
    <name evidence="7" type="ORF">N7494_009641</name>
</gene>
<keyword evidence="8" id="KW-1185">Reference proteome</keyword>
<dbReference type="PANTHER" id="PTHR13608">
    <property type="entry name" value="ARMADILLO-LIKE HELICAL DOMAIN-CONTAINING PROTEIN 3"/>
    <property type="match status" value="1"/>
</dbReference>
<keyword evidence="2" id="KW-0812">Transmembrane</keyword>
<accession>A0AAD6GDK7</accession>
<comment type="caution">
    <text evidence="7">The sequence shown here is derived from an EMBL/GenBank/DDBJ whole genome shotgun (WGS) entry which is preliminary data.</text>
</comment>
<dbReference type="GO" id="GO:0005829">
    <property type="term" value="C:cytosol"/>
    <property type="evidence" value="ECO:0007669"/>
    <property type="project" value="TreeGrafter"/>
</dbReference>
<name>A0AAD6GDK7_9EURO</name>
<feature type="compositionally biased region" description="Polar residues" evidence="5">
    <location>
        <begin position="588"/>
        <end position="599"/>
    </location>
</feature>
<dbReference type="GO" id="GO:0016020">
    <property type="term" value="C:membrane"/>
    <property type="evidence" value="ECO:0007669"/>
    <property type="project" value="UniProtKB-SubCell"/>
</dbReference>
<dbReference type="Proteomes" id="UP001220324">
    <property type="component" value="Unassembled WGS sequence"/>
</dbReference>
<dbReference type="SMART" id="SM01158">
    <property type="entry name" value="DUF1741"/>
    <property type="match status" value="1"/>
</dbReference>
<evidence type="ECO:0000313" key="7">
    <source>
        <dbReference type="EMBL" id="KAJ5533089.1"/>
    </source>
</evidence>
<evidence type="ECO:0000256" key="1">
    <source>
        <dbReference type="ARBA" id="ARBA00004370"/>
    </source>
</evidence>
<organism evidence="7 8">
    <name type="scientific">Penicillium frequentans</name>
    <dbReference type="NCBI Taxonomy" id="3151616"/>
    <lineage>
        <taxon>Eukaryota</taxon>
        <taxon>Fungi</taxon>
        <taxon>Dikarya</taxon>
        <taxon>Ascomycota</taxon>
        <taxon>Pezizomycotina</taxon>
        <taxon>Eurotiomycetes</taxon>
        <taxon>Eurotiomycetidae</taxon>
        <taxon>Eurotiales</taxon>
        <taxon>Aspergillaceae</taxon>
        <taxon>Penicillium</taxon>
    </lineage>
</organism>
<evidence type="ECO:0000256" key="5">
    <source>
        <dbReference type="SAM" id="MobiDB-lite"/>
    </source>
</evidence>
<dbReference type="Pfam" id="PF08427">
    <property type="entry name" value="ARMH3_C"/>
    <property type="match status" value="1"/>
</dbReference>
<dbReference type="InterPro" id="IPR013636">
    <property type="entry name" value="ARMH3_C"/>
</dbReference>
<evidence type="ECO:0000256" key="2">
    <source>
        <dbReference type="ARBA" id="ARBA00022692"/>
    </source>
</evidence>
<evidence type="ECO:0000256" key="4">
    <source>
        <dbReference type="ARBA" id="ARBA00023136"/>
    </source>
</evidence>
<evidence type="ECO:0000313" key="8">
    <source>
        <dbReference type="Proteomes" id="UP001220324"/>
    </source>
</evidence>
<evidence type="ECO:0000256" key="3">
    <source>
        <dbReference type="ARBA" id="ARBA00022989"/>
    </source>
</evidence>
<dbReference type="AlphaFoldDB" id="A0AAD6GDK7"/>
<dbReference type="PANTHER" id="PTHR13608:SF3">
    <property type="entry name" value="ARMADILLO-LIKE HELICAL DOMAIN-CONTAINING PROTEIN 3"/>
    <property type="match status" value="1"/>
</dbReference>
<proteinExistence type="predicted"/>
<reference evidence="7 8" key="1">
    <citation type="journal article" date="2023" name="IMA Fungus">
        <title>Comparative genomic study of the Penicillium genus elucidates a diverse pangenome and 15 lateral gene transfer events.</title>
        <authorList>
            <person name="Petersen C."/>
            <person name="Sorensen T."/>
            <person name="Nielsen M.R."/>
            <person name="Sondergaard T.E."/>
            <person name="Sorensen J.L."/>
            <person name="Fitzpatrick D.A."/>
            <person name="Frisvad J.C."/>
            <person name="Nielsen K.L."/>
        </authorList>
    </citation>
    <scope>NUCLEOTIDE SEQUENCE [LARGE SCALE GENOMIC DNA]</scope>
    <source>
        <strain evidence="7 8">IBT 35679</strain>
    </source>
</reference>
<keyword evidence="3" id="KW-1133">Transmembrane helix</keyword>
<protein>
    <recommendedName>
        <fullName evidence="6">Armadillo-like helical domain-containing protein</fullName>
    </recommendedName>
</protein>
<dbReference type="InterPro" id="IPR039868">
    <property type="entry name" value="ARMD3-like"/>
</dbReference>
<keyword evidence="4" id="KW-0472">Membrane</keyword>